<keyword evidence="4" id="KW-1185">Reference proteome</keyword>
<dbReference type="AlphaFoldDB" id="A0A3D8Y529"/>
<feature type="signal peptide" evidence="1">
    <location>
        <begin position="1"/>
        <end position="21"/>
    </location>
</feature>
<proteinExistence type="predicted"/>
<dbReference type="OrthoDB" id="665223at2"/>
<sequence>MKKNILVILLLIVAVTRSLNAQDCMGFNLKAGSGFEMENFDGKGKSVGKLIYKIANVANEGGFVVYTIDFESLSTKGKSELKNTYTMRCKGNVLALDTKSLISQEQMKSLENFEMKFTSDDIEYPAKLKAGEKLKDATLKGEGASGPLTMTMNMLISNRVVGEQEKLTIPAGTFDVHKVSSDMLMETQMGIKIKIDMQTISYRADGVLWDLKTETYRKGKLMASSVLTKIY</sequence>
<gene>
    <name evidence="3" type="ORF">DSL64_23185</name>
</gene>
<protein>
    <recommendedName>
        <fullName evidence="2">DUF3108 domain-containing protein</fullName>
    </recommendedName>
</protein>
<evidence type="ECO:0000313" key="4">
    <source>
        <dbReference type="Proteomes" id="UP000256373"/>
    </source>
</evidence>
<dbReference type="RefSeq" id="WP_115833333.1">
    <property type="nucleotide sequence ID" value="NZ_QNUL01000026.1"/>
</dbReference>
<dbReference type="Pfam" id="PF21347">
    <property type="entry name" value="DUF3108_like"/>
    <property type="match status" value="1"/>
</dbReference>
<feature type="chain" id="PRO_5017833554" description="DUF3108 domain-containing protein" evidence="1">
    <location>
        <begin position="22"/>
        <end position="231"/>
    </location>
</feature>
<dbReference type="InterPro" id="IPR049279">
    <property type="entry name" value="DUF3108-like"/>
</dbReference>
<evidence type="ECO:0000259" key="2">
    <source>
        <dbReference type="Pfam" id="PF21347"/>
    </source>
</evidence>
<dbReference type="Gene3D" id="2.40.360.20">
    <property type="match status" value="1"/>
</dbReference>
<accession>A0A3D8Y529</accession>
<evidence type="ECO:0000313" key="3">
    <source>
        <dbReference type="EMBL" id="REA57646.1"/>
    </source>
</evidence>
<dbReference type="Proteomes" id="UP000256373">
    <property type="component" value="Unassembled WGS sequence"/>
</dbReference>
<keyword evidence="1" id="KW-0732">Signal</keyword>
<comment type="caution">
    <text evidence="3">The sequence shown here is derived from an EMBL/GenBank/DDBJ whole genome shotgun (WGS) entry which is preliminary data.</text>
</comment>
<dbReference type="EMBL" id="QNUL01000026">
    <property type="protein sequence ID" value="REA57646.1"/>
    <property type="molecule type" value="Genomic_DNA"/>
</dbReference>
<name>A0A3D8Y529_9BACT</name>
<reference evidence="3 4" key="1">
    <citation type="submission" date="2018-07" db="EMBL/GenBank/DDBJ databases">
        <title>Dyadobacter roseus sp. nov., isolated from rose rhizosphere soil.</title>
        <authorList>
            <person name="Chen L."/>
        </authorList>
    </citation>
    <scope>NUCLEOTIDE SEQUENCE [LARGE SCALE GENOMIC DNA]</scope>
    <source>
        <strain evidence="3 4">RS19</strain>
    </source>
</reference>
<organism evidence="3 4">
    <name type="scientific">Dyadobacter luteus</name>
    <dbReference type="NCBI Taxonomy" id="2259619"/>
    <lineage>
        <taxon>Bacteria</taxon>
        <taxon>Pseudomonadati</taxon>
        <taxon>Bacteroidota</taxon>
        <taxon>Cytophagia</taxon>
        <taxon>Cytophagales</taxon>
        <taxon>Spirosomataceae</taxon>
        <taxon>Dyadobacter</taxon>
    </lineage>
</organism>
<evidence type="ECO:0000256" key="1">
    <source>
        <dbReference type="SAM" id="SignalP"/>
    </source>
</evidence>
<feature type="domain" description="DUF3108" evidence="2">
    <location>
        <begin position="30"/>
        <end position="227"/>
    </location>
</feature>